<reference evidence="17 18" key="1">
    <citation type="submission" date="2016-10" db="EMBL/GenBank/DDBJ databases">
        <authorList>
            <person name="de Groot N.N."/>
        </authorList>
    </citation>
    <scope>NUCLEOTIDE SEQUENCE [LARGE SCALE GENOMIC DNA]</scope>
    <source>
        <strain evidence="17 18">YAD2003</strain>
    </source>
</reference>
<keyword evidence="5" id="KW-0597">Phosphoprotein</keyword>
<dbReference type="Pfam" id="PF02518">
    <property type="entry name" value="HATPase_c"/>
    <property type="match status" value="1"/>
</dbReference>
<evidence type="ECO:0000256" key="11">
    <source>
        <dbReference type="ARBA" id="ARBA00022989"/>
    </source>
</evidence>
<dbReference type="GO" id="GO:0005524">
    <property type="term" value="F:ATP binding"/>
    <property type="evidence" value="ECO:0007669"/>
    <property type="project" value="UniProtKB-KW"/>
</dbReference>
<feature type="transmembrane region" description="Helical" evidence="14">
    <location>
        <begin position="6"/>
        <end position="25"/>
    </location>
</feature>
<comment type="catalytic activity">
    <reaction evidence="1">
        <text>ATP + protein L-histidine = ADP + protein N-phospho-L-histidine.</text>
        <dbReference type="EC" id="2.7.13.3"/>
    </reaction>
</comment>
<dbReference type="Gene3D" id="3.30.565.10">
    <property type="entry name" value="Histidine kinase-like ATPase, C-terminal domain"/>
    <property type="match status" value="1"/>
</dbReference>
<dbReference type="InterPro" id="IPR036097">
    <property type="entry name" value="HisK_dim/P_sf"/>
</dbReference>
<keyword evidence="6" id="KW-0808">Transferase</keyword>
<keyword evidence="10" id="KW-0067">ATP-binding</keyword>
<keyword evidence="12" id="KW-0902">Two-component regulatory system</keyword>
<dbReference type="InterPro" id="IPR050398">
    <property type="entry name" value="HssS/ArlS-like"/>
</dbReference>
<evidence type="ECO:0000256" key="12">
    <source>
        <dbReference type="ARBA" id="ARBA00023012"/>
    </source>
</evidence>
<evidence type="ECO:0000256" key="3">
    <source>
        <dbReference type="ARBA" id="ARBA00012438"/>
    </source>
</evidence>
<dbReference type="Gene3D" id="6.10.340.10">
    <property type="match status" value="1"/>
</dbReference>
<dbReference type="CDD" id="cd00082">
    <property type="entry name" value="HisKA"/>
    <property type="match status" value="1"/>
</dbReference>
<evidence type="ECO:0000256" key="6">
    <source>
        <dbReference type="ARBA" id="ARBA00022679"/>
    </source>
</evidence>
<evidence type="ECO:0000313" key="18">
    <source>
        <dbReference type="Proteomes" id="UP000183190"/>
    </source>
</evidence>
<dbReference type="InterPro" id="IPR003661">
    <property type="entry name" value="HisK_dim/P_dom"/>
</dbReference>
<name>A0A1H6K1T7_RUMFL</name>
<accession>A0A1H6K1T7</accession>
<dbReference type="PRINTS" id="PR00344">
    <property type="entry name" value="BCTRLSENSOR"/>
</dbReference>
<dbReference type="InterPro" id="IPR036890">
    <property type="entry name" value="HATPase_C_sf"/>
</dbReference>
<keyword evidence="4" id="KW-1003">Cell membrane</keyword>
<dbReference type="Gene3D" id="1.10.287.130">
    <property type="match status" value="1"/>
</dbReference>
<dbReference type="InterPro" id="IPR005467">
    <property type="entry name" value="His_kinase_dom"/>
</dbReference>
<dbReference type="SUPFAM" id="SSF55874">
    <property type="entry name" value="ATPase domain of HSP90 chaperone/DNA topoisomerase II/histidine kinase"/>
    <property type="match status" value="1"/>
</dbReference>
<evidence type="ECO:0000313" key="17">
    <source>
        <dbReference type="EMBL" id="SEH69182.1"/>
    </source>
</evidence>
<evidence type="ECO:0000259" key="16">
    <source>
        <dbReference type="PROSITE" id="PS50885"/>
    </source>
</evidence>
<proteinExistence type="predicted"/>
<evidence type="ECO:0000259" key="15">
    <source>
        <dbReference type="PROSITE" id="PS50109"/>
    </source>
</evidence>
<dbReference type="SMART" id="SM00388">
    <property type="entry name" value="HisKA"/>
    <property type="match status" value="1"/>
</dbReference>
<evidence type="ECO:0000256" key="14">
    <source>
        <dbReference type="SAM" id="Phobius"/>
    </source>
</evidence>
<feature type="domain" description="Histidine kinase" evidence="15">
    <location>
        <begin position="220"/>
        <end position="424"/>
    </location>
</feature>
<evidence type="ECO:0000256" key="1">
    <source>
        <dbReference type="ARBA" id="ARBA00000085"/>
    </source>
</evidence>
<keyword evidence="7 14" id="KW-0812">Transmembrane</keyword>
<sequence length="424" mass="47084">MKFYIRLLLTIAAIIICGIIIFAGITSSYRSSKTDTLLLNDITQTVKEQWNDIGAFDSDAFSDEMIIFNSDEFVVYSDVSSELKDVNSVEEAVNKGCLCLSVADGSRLLGTIIIPDPDKTKFNIAKRKLIMAALLMAMMFILAGTMYGAYVRKNIITPFKEMEQFAVNVASGSLDEPIMLEKNNLFGAFTESFDIMREELKRSRQVENELKQKEKEMIASLSHDLKTPITGIKLICELLMVKVKDEYVGEKVGNIHQKAEQINILVSDLLSSALEDLGEMNVNCCDESSEILHELVAEHDSRCLANEGVIPQCLMRVDRPRLSQVIGNIISNSYKYAGTVIDIGYSINDSYLEMYIRDHGAGVPADELDLITSKFYRGKKNSVGKEGSGLGLYIASELMDKMNGELICSSPNDGFCVTLMIPLS</sequence>
<evidence type="ECO:0000256" key="2">
    <source>
        <dbReference type="ARBA" id="ARBA00004651"/>
    </source>
</evidence>
<keyword evidence="9 17" id="KW-0418">Kinase</keyword>
<comment type="subcellular location">
    <subcellularLocation>
        <location evidence="2">Cell membrane</location>
        <topology evidence="2">Multi-pass membrane protein</topology>
    </subcellularLocation>
</comment>
<evidence type="ECO:0000256" key="10">
    <source>
        <dbReference type="ARBA" id="ARBA00022840"/>
    </source>
</evidence>
<dbReference type="GO" id="GO:0005886">
    <property type="term" value="C:plasma membrane"/>
    <property type="evidence" value="ECO:0007669"/>
    <property type="project" value="UniProtKB-SubCell"/>
</dbReference>
<evidence type="ECO:0000256" key="5">
    <source>
        <dbReference type="ARBA" id="ARBA00022553"/>
    </source>
</evidence>
<protein>
    <recommendedName>
        <fullName evidence="3">histidine kinase</fullName>
        <ecNumber evidence="3">2.7.13.3</ecNumber>
    </recommendedName>
</protein>
<dbReference type="PROSITE" id="PS50885">
    <property type="entry name" value="HAMP"/>
    <property type="match status" value="1"/>
</dbReference>
<dbReference type="Proteomes" id="UP000183190">
    <property type="component" value="Unassembled WGS sequence"/>
</dbReference>
<dbReference type="AlphaFoldDB" id="A0A1H6K1T7"/>
<evidence type="ECO:0000256" key="4">
    <source>
        <dbReference type="ARBA" id="ARBA00022475"/>
    </source>
</evidence>
<dbReference type="InterPro" id="IPR003660">
    <property type="entry name" value="HAMP_dom"/>
</dbReference>
<evidence type="ECO:0000256" key="7">
    <source>
        <dbReference type="ARBA" id="ARBA00022692"/>
    </source>
</evidence>
<dbReference type="PANTHER" id="PTHR45528">
    <property type="entry name" value="SENSOR HISTIDINE KINASE CPXA"/>
    <property type="match status" value="1"/>
</dbReference>
<dbReference type="GO" id="GO:0000155">
    <property type="term" value="F:phosphorelay sensor kinase activity"/>
    <property type="evidence" value="ECO:0007669"/>
    <property type="project" value="InterPro"/>
</dbReference>
<feature type="transmembrane region" description="Helical" evidence="14">
    <location>
        <begin position="129"/>
        <end position="150"/>
    </location>
</feature>
<dbReference type="RefSeq" id="WP_074717244.1">
    <property type="nucleotide sequence ID" value="NZ_FNWV01000007.1"/>
</dbReference>
<dbReference type="InterPro" id="IPR004358">
    <property type="entry name" value="Sig_transdc_His_kin-like_C"/>
</dbReference>
<dbReference type="InterPro" id="IPR003594">
    <property type="entry name" value="HATPase_dom"/>
</dbReference>
<keyword evidence="13 14" id="KW-0472">Membrane</keyword>
<dbReference type="EC" id="2.7.13.3" evidence="3"/>
<dbReference type="PANTHER" id="PTHR45528:SF1">
    <property type="entry name" value="SENSOR HISTIDINE KINASE CPXA"/>
    <property type="match status" value="1"/>
</dbReference>
<gene>
    <name evidence="17" type="ORF">SAMN02910265_02158</name>
</gene>
<dbReference type="PROSITE" id="PS50109">
    <property type="entry name" value="HIS_KIN"/>
    <property type="match status" value="1"/>
</dbReference>
<dbReference type="SUPFAM" id="SSF47384">
    <property type="entry name" value="Homodimeric domain of signal transducing histidine kinase"/>
    <property type="match status" value="1"/>
</dbReference>
<dbReference type="Pfam" id="PF00512">
    <property type="entry name" value="HisKA"/>
    <property type="match status" value="1"/>
</dbReference>
<evidence type="ECO:0000256" key="9">
    <source>
        <dbReference type="ARBA" id="ARBA00022777"/>
    </source>
</evidence>
<keyword evidence="8" id="KW-0547">Nucleotide-binding</keyword>
<evidence type="ECO:0000256" key="13">
    <source>
        <dbReference type="ARBA" id="ARBA00023136"/>
    </source>
</evidence>
<dbReference type="EMBL" id="FNWV01000007">
    <property type="protein sequence ID" value="SEH69182.1"/>
    <property type="molecule type" value="Genomic_DNA"/>
</dbReference>
<organism evidence="17 18">
    <name type="scientific">Ruminococcus flavefaciens</name>
    <dbReference type="NCBI Taxonomy" id="1265"/>
    <lineage>
        <taxon>Bacteria</taxon>
        <taxon>Bacillati</taxon>
        <taxon>Bacillota</taxon>
        <taxon>Clostridia</taxon>
        <taxon>Eubacteriales</taxon>
        <taxon>Oscillospiraceae</taxon>
        <taxon>Ruminococcus</taxon>
    </lineage>
</organism>
<dbReference type="SMART" id="SM00387">
    <property type="entry name" value="HATPase_c"/>
    <property type="match status" value="1"/>
</dbReference>
<evidence type="ECO:0000256" key="8">
    <source>
        <dbReference type="ARBA" id="ARBA00022741"/>
    </source>
</evidence>
<feature type="domain" description="HAMP" evidence="16">
    <location>
        <begin position="153"/>
        <end position="205"/>
    </location>
</feature>
<keyword evidence="11 14" id="KW-1133">Transmembrane helix</keyword>